<feature type="domain" description="DUF695" evidence="1">
    <location>
        <begin position="246"/>
        <end position="361"/>
    </location>
</feature>
<protein>
    <submittedName>
        <fullName evidence="2">DUF695 domain-containing protein</fullName>
    </submittedName>
</protein>
<dbReference type="Pfam" id="PF05117">
    <property type="entry name" value="DUF695"/>
    <property type="match status" value="1"/>
</dbReference>
<comment type="caution">
    <text evidence="2">The sequence shown here is derived from an EMBL/GenBank/DDBJ whole genome shotgun (WGS) entry which is preliminary data.</text>
</comment>
<proteinExistence type="predicted"/>
<evidence type="ECO:0000313" key="2">
    <source>
        <dbReference type="EMBL" id="MFD2969272.1"/>
    </source>
</evidence>
<evidence type="ECO:0000313" key="3">
    <source>
        <dbReference type="Proteomes" id="UP001597525"/>
    </source>
</evidence>
<accession>A0ABW6BKC0</accession>
<keyword evidence="3" id="KW-1185">Reference proteome</keyword>
<gene>
    <name evidence="2" type="ORF">ACFS7Y_17895</name>
</gene>
<dbReference type="EMBL" id="JBHUPB010000012">
    <property type="protein sequence ID" value="MFD2969272.1"/>
    <property type="molecule type" value="Genomic_DNA"/>
</dbReference>
<evidence type="ECO:0000259" key="1">
    <source>
        <dbReference type="Pfam" id="PF05117"/>
    </source>
</evidence>
<dbReference type="Proteomes" id="UP001597525">
    <property type="component" value="Unassembled WGS sequence"/>
</dbReference>
<sequence length="364" mass="42403">MNISKGMSSENEGSEISYADFWDWFQNNEKTFFHVVQNGDNIESDFFDKLSPKLEELHEDLFFVTGMYDQATAELILTADGCTKNIVFIEEIVAQAPKIEGWRFTALKPAEDIKDVGINMGGYQFHDANLFFYSNDYPDYPDEIDISIIHDELTEENEEQIIKGAYIFIDNYLGELGCLENIDSIKVISRADAEKELVPIAKLKDFLIWRQKEFVEKYEELRYDTTNDNYSSLTAELNNGLPLFAIVDATLLEWDGKASHPWILEVRIPYDGSQSNGLPDNEAYELLNKFEDELMLKLKDVDGYLNIGRQTADNMREIYFACKDFRKPSKVLHEQTKAYSDQLRVEYDLYKDKYWQSFERFKTN</sequence>
<organism evidence="2 3">
    <name type="scientific">Sphingobacterium bambusae</name>
    <dbReference type="NCBI Taxonomy" id="662858"/>
    <lineage>
        <taxon>Bacteria</taxon>
        <taxon>Pseudomonadati</taxon>
        <taxon>Bacteroidota</taxon>
        <taxon>Sphingobacteriia</taxon>
        <taxon>Sphingobacteriales</taxon>
        <taxon>Sphingobacteriaceae</taxon>
        <taxon>Sphingobacterium</taxon>
    </lineage>
</organism>
<dbReference type="RefSeq" id="WP_320186485.1">
    <property type="nucleotide sequence ID" value="NZ_CP138332.1"/>
</dbReference>
<dbReference type="InterPro" id="IPR016097">
    <property type="entry name" value="DUF695"/>
</dbReference>
<name>A0ABW6BKC0_9SPHI</name>
<reference evidence="3" key="1">
    <citation type="journal article" date="2019" name="Int. J. Syst. Evol. Microbiol.">
        <title>The Global Catalogue of Microorganisms (GCM) 10K type strain sequencing project: providing services to taxonomists for standard genome sequencing and annotation.</title>
        <authorList>
            <consortium name="The Broad Institute Genomics Platform"/>
            <consortium name="The Broad Institute Genome Sequencing Center for Infectious Disease"/>
            <person name="Wu L."/>
            <person name="Ma J."/>
        </authorList>
    </citation>
    <scope>NUCLEOTIDE SEQUENCE [LARGE SCALE GENOMIC DNA]</scope>
    <source>
        <strain evidence="3">KCTC 22814</strain>
    </source>
</reference>